<protein>
    <submittedName>
        <fullName evidence="2">Uncharacterized protein</fullName>
    </submittedName>
</protein>
<gene>
    <name evidence="1" type="ORF">QW060_05230</name>
    <name evidence="2" type="ORF">QW060_26180</name>
    <name evidence="3" type="ORF">QW060_26365</name>
</gene>
<accession>A0ABT8D511</accession>
<evidence type="ECO:0000313" key="2">
    <source>
        <dbReference type="EMBL" id="MDN3710319.1"/>
    </source>
</evidence>
<dbReference type="EMBL" id="JAUFQU010000001">
    <property type="protein sequence ID" value="MDN3706529.1"/>
    <property type="molecule type" value="Genomic_DNA"/>
</dbReference>
<dbReference type="EMBL" id="JAUFQU010000084">
    <property type="protein sequence ID" value="MDN3710355.1"/>
    <property type="molecule type" value="Genomic_DNA"/>
</dbReference>
<proteinExistence type="predicted"/>
<evidence type="ECO:0000313" key="1">
    <source>
        <dbReference type="EMBL" id="MDN3706529.1"/>
    </source>
</evidence>
<sequence length="74" mass="8355">MNFSVLTPEIGIELKYSVFKSIVISLDVLVKMYRVSLFKYVAFSVSFFSKSDTFSLNVIFLFPLSQTTVSIASL</sequence>
<dbReference type="Proteomes" id="UP001242368">
    <property type="component" value="Unassembled WGS sequence"/>
</dbReference>
<keyword evidence="4" id="KW-1185">Reference proteome</keyword>
<name>A0ABT8D511_9FLAO</name>
<reference evidence="2" key="1">
    <citation type="journal article" date="2014" name="Int. J. Syst. Evol. Microbiol.">
        <title>Complete genome of a new Firmicutes species belonging to the dominant human colonic microbiota ('Ruminococcus bicirculans') reveals two chromosomes and a selective capacity to utilize plant glucans.</title>
        <authorList>
            <consortium name="NISC Comparative Sequencing Program"/>
            <person name="Wegmann U."/>
            <person name="Louis P."/>
            <person name="Goesmann A."/>
            <person name="Henrissat B."/>
            <person name="Duncan S.H."/>
            <person name="Flint H.J."/>
        </authorList>
    </citation>
    <scope>NUCLEOTIDE SEQUENCE</scope>
    <source>
        <strain evidence="2">CECT 7184</strain>
    </source>
</reference>
<reference evidence="2" key="3">
    <citation type="submission" date="2023-06" db="EMBL/GenBank/DDBJ databases">
        <authorList>
            <person name="Lucena T."/>
            <person name="Sun Q."/>
        </authorList>
    </citation>
    <scope>NUCLEOTIDE SEQUENCE</scope>
    <source>
        <strain evidence="2">CECT 7184</strain>
    </source>
</reference>
<dbReference type="RefSeq" id="WP_290362598.1">
    <property type="nucleotide sequence ID" value="NZ_JAUFQU010000001.1"/>
</dbReference>
<reference evidence="4" key="2">
    <citation type="journal article" date="2019" name="Int. J. Syst. Evol. Microbiol.">
        <title>The Global Catalogue of Microorganisms (GCM) 10K type strain sequencing project: providing services to taxonomists for standard genome sequencing and annotation.</title>
        <authorList>
            <consortium name="The Broad Institute Genomics Platform"/>
            <consortium name="The Broad Institute Genome Sequencing Center for Infectious Disease"/>
            <person name="Wu L."/>
            <person name="Ma J."/>
        </authorList>
    </citation>
    <scope>NUCLEOTIDE SEQUENCE [LARGE SCALE GENOMIC DNA]</scope>
    <source>
        <strain evidence="4">CECT 7184</strain>
    </source>
</reference>
<comment type="caution">
    <text evidence="2">The sequence shown here is derived from an EMBL/GenBank/DDBJ whole genome shotgun (WGS) entry which is preliminary data.</text>
</comment>
<evidence type="ECO:0000313" key="4">
    <source>
        <dbReference type="Proteomes" id="UP001242368"/>
    </source>
</evidence>
<dbReference type="EMBL" id="JAUFQU010000083">
    <property type="protein sequence ID" value="MDN3710319.1"/>
    <property type="molecule type" value="Genomic_DNA"/>
</dbReference>
<evidence type="ECO:0000313" key="3">
    <source>
        <dbReference type="EMBL" id="MDN3710355.1"/>
    </source>
</evidence>
<organism evidence="2 4">
    <name type="scientific">Paenimyroides ceti</name>
    <dbReference type="NCBI Taxonomy" id="395087"/>
    <lineage>
        <taxon>Bacteria</taxon>
        <taxon>Pseudomonadati</taxon>
        <taxon>Bacteroidota</taxon>
        <taxon>Flavobacteriia</taxon>
        <taxon>Flavobacteriales</taxon>
        <taxon>Flavobacteriaceae</taxon>
        <taxon>Paenimyroides</taxon>
    </lineage>
</organism>